<reference evidence="2" key="1">
    <citation type="journal article" date="2019" name="bioRxiv">
        <title>The Genome of the Zebra Mussel, Dreissena polymorpha: A Resource for Invasive Species Research.</title>
        <authorList>
            <person name="McCartney M.A."/>
            <person name="Auch B."/>
            <person name="Kono T."/>
            <person name="Mallez S."/>
            <person name="Zhang Y."/>
            <person name="Obille A."/>
            <person name="Becker A."/>
            <person name="Abrahante J.E."/>
            <person name="Garbe J."/>
            <person name="Badalamenti J.P."/>
            <person name="Herman A."/>
            <person name="Mangelson H."/>
            <person name="Liachko I."/>
            <person name="Sullivan S."/>
            <person name="Sone E.D."/>
            <person name="Koren S."/>
            <person name="Silverstein K.A.T."/>
            <person name="Beckman K.B."/>
            <person name="Gohl D.M."/>
        </authorList>
    </citation>
    <scope>NUCLEOTIDE SEQUENCE</scope>
    <source>
        <strain evidence="2">Duluth1</strain>
        <tissue evidence="2">Whole animal</tissue>
    </source>
</reference>
<dbReference type="EMBL" id="JAIWYP010000001">
    <property type="protein sequence ID" value="KAH3891521.1"/>
    <property type="molecule type" value="Genomic_DNA"/>
</dbReference>
<sequence>MDLEQAFSKILEDIPDDKSVKECPMTADIPILEEEGSETNSMEEDMNRNRKNIPSFECGQSDNSAEVENITTGLDHSRGEKHSSVTGANGVILKEDSEPNASGELEQTPIRNRDAQKQTERKPLQ</sequence>
<accession>A0A9D4NBW4</accession>
<dbReference type="AlphaFoldDB" id="A0A9D4NBW4"/>
<comment type="caution">
    <text evidence="2">The sequence shown here is derived from an EMBL/GenBank/DDBJ whole genome shotgun (WGS) entry which is preliminary data.</text>
</comment>
<dbReference type="Proteomes" id="UP000828390">
    <property type="component" value="Unassembled WGS sequence"/>
</dbReference>
<evidence type="ECO:0000313" key="2">
    <source>
        <dbReference type="EMBL" id="KAH3891521.1"/>
    </source>
</evidence>
<keyword evidence="3" id="KW-1185">Reference proteome</keyword>
<feature type="region of interest" description="Disordered" evidence="1">
    <location>
        <begin position="73"/>
        <end position="125"/>
    </location>
</feature>
<reference evidence="2" key="2">
    <citation type="submission" date="2020-11" db="EMBL/GenBank/DDBJ databases">
        <authorList>
            <person name="McCartney M.A."/>
            <person name="Auch B."/>
            <person name="Kono T."/>
            <person name="Mallez S."/>
            <person name="Becker A."/>
            <person name="Gohl D.M."/>
            <person name="Silverstein K.A.T."/>
            <person name="Koren S."/>
            <person name="Bechman K.B."/>
            <person name="Herman A."/>
            <person name="Abrahante J.E."/>
            <person name="Garbe J."/>
        </authorList>
    </citation>
    <scope>NUCLEOTIDE SEQUENCE</scope>
    <source>
        <strain evidence="2">Duluth1</strain>
        <tissue evidence="2">Whole animal</tissue>
    </source>
</reference>
<name>A0A9D4NBW4_DREPO</name>
<proteinExistence type="predicted"/>
<gene>
    <name evidence="2" type="ORF">DPMN_015625</name>
</gene>
<protein>
    <submittedName>
        <fullName evidence="2">Uncharacterized protein</fullName>
    </submittedName>
</protein>
<organism evidence="2 3">
    <name type="scientific">Dreissena polymorpha</name>
    <name type="common">Zebra mussel</name>
    <name type="synonym">Mytilus polymorpha</name>
    <dbReference type="NCBI Taxonomy" id="45954"/>
    <lineage>
        <taxon>Eukaryota</taxon>
        <taxon>Metazoa</taxon>
        <taxon>Spiralia</taxon>
        <taxon>Lophotrochozoa</taxon>
        <taxon>Mollusca</taxon>
        <taxon>Bivalvia</taxon>
        <taxon>Autobranchia</taxon>
        <taxon>Heteroconchia</taxon>
        <taxon>Euheterodonta</taxon>
        <taxon>Imparidentia</taxon>
        <taxon>Neoheterodontei</taxon>
        <taxon>Myida</taxon>
        <taxon>Dreissenoidea</taxon>
        <taxon>Dreissenidae</taxon>
        <taxon>Dreissena</taxon>
    </lineage>
</organism>
<feature type="compositionally biased region" description="Basic and acidic residues" evidence="1">
    <location>
        <begin position="111"/>
        <end position="125"/>
    </location>
</feature>
<evidence type="ECO:0000256" key="1">
    <source>
        <dbReference type="SAM" id="MobiDB-lite"/>
    </source>
</evidence>
<evidence type="ECO:0000313" key="3">
    <source>
        <dbReference type="Proteomes" id="UP000828390"/>
    </source>
</evidence>